<gene>
    <name evidence="8" type="ORF">POCULU_LOCUS4971</name>
</gene>
<dbReference type="EMBL" id="CAJVPJ010000698">
    <property type="protein sequence ID" value="CAG8550036.1"/>
    <property type="molecule type" value="Genomic_DNA"/>
</dbReference>
<evidence type="ECO:0000259" key="7">
    <source>
        <dbReference type="PROSITE" id="PS50235"/>
    </source>
</evidence>
<proteinExistence type="predicted"/>
<dbReference type="GO" id="GO:0043161">
    <property type="term" value="P:proteasome-mediated ubiquitin-dependent protein catabolic process"/>
    <property type="evidence" value="ECO:0007669"/>
    <property type="project" value="InterPro"/>
</dbReference>
<dbReference type="PANTHER" id="PTHR43982">
    <property type="entry name" value="UBIQUITIN CARBOXYL-TERMINAL HYDROLASE"/>
    <property type="match status" value="1"/>
</dbReference>
<keyword evidence="9" id="KW-1185">Reference proteome</keyword>
<dbReference type="Pfam" id="PF00443">
    <property type="entry name" value="UCH"/>
    <property type="match status" value="1"/>
</dbReference>
<dbReference type="Gene3D" id="3.90.70.10">
    <property type="entry name" value="Cysteine proteinases"/>
    <property type="match status" value="1"/>
</dbReference>
<comment type="caution">
    <text evidence="8">The sequence shown here is derived from an EMBL/GenBank/DDBJ whole genome shotgun (WGS) entry which is preliminary data.</text>
</comment>
<evidence type="ECO:0000313" key="9">
    <source>
        <dbReference type="Proteomes" id="UP000789572"/>
    </source>
</evidence>
<evidence type="ECO:0000256" key="5">
    <source>
        <dbReference type="ARBA" id="ARBA00022801"/>
    </source>
</evidence>
<keyword evidence="6" id="KW-0788">Thiol protease</keyword>
<evidence type="ECO:0000256" key="1">
    <source>
        <dbReference type="ARBA" id="ARBA00000707"/>
    </source>
</evidence>
<keyword evidence="3" id="KW-0645">Protease</keyword>
<feature type="domain" description="USP" evidence="7">
    <location>
        <begin position="1"/>
        <end position="157"/>
    </location>
</feature>
<dbReference type="InterPro" id="IPR028889">
    <property type="entry name" value="USP"/>
</dbReference>
<sequence>QQLELLTEKVKELTERKFNGLSSVELLNHTTDFLNQHKGDIESILGEEVDVNISCISKEASKLRRDLSDAESLIGIQKDKLQSQFRDLRECAYRIHAVFVHSGQASFGHYWVYIYDFENERWLKYNDSYVSEVRESEVFADTTGSTANPYCMVYVRAKDAKEIVNTVCRRY</sequence>
<feature type="non-terminal residue" evidence="8">
    <location>
        <position position="171"/>
    </location>
</feature>
<dbReference type="InterPro" id="IPR044635">
    <property type="entry name" value="UBP14-like"/>
</dbReference>
<reference evidence="8" key="1">
    <citation type="submission" date="2021-06" db="EMBL/GenBank/DDBJ databases">
        <authorList>
            <person name="Kallberg Y."/>
            <person name="Tangrot J."/>
            <person name="Rosling A."/>
        </authorList>
    </citation>
    <scope>NUCLEOTIDE SEQUENCE</scope>
    <source>
        <strain evidence="8">IA702</strain>
    </source>
</reference>
<evidence type="ECO:0000256" key="3">
    <source>
        <dbReference type="ARBA" id="ARBA00022670"/>
    </source>
</evidence>
<dbReference type="GO" id="GO:0070628">
    <property type="term" value="F:proteasome binding"/>
    <property type="evidence" value="ECO:0007669"/>
    <property type="project" value="TreeGrafter"/>
</dbReference>
<dbReference type="InterPro" id="IPR038765">
    <property type="entry name" value="Papain-like_cys_pep_sf"/>
</dbReference>
<organism evidence="8 9">
    <name type="scientific">Paraglomus occultum</name>
    <dbReference type="NCBI Taxonomy" id="144539"/>
    <lineage>
        <taxon>Eukaryota</taxon>
        <taxon>Fungi</taxon>
        <taxon>Fungi incertae sedis</taxon>
        <taxon>Mucoromycota</taxon>
        <taxon>Glomeromycotina</taxon>
        <taxon>Glomeromycetes</taxon>
        <taxon>Paraglomerales</taxon>
        <taxon>Paraglomeraceae</taxon>
        <taxon>Paraglomus</taxon>
    </lineage>
</organism>
<protein>
    <recommendedName>
        <fullName evidence="2">ubiquitinyl hydrolase 1</fullName>
        <ecNumber evidence="2">3.4.19.12</ecNumber>
    </recommendedName>
</protein>
<keyword evidence="4" id="KW-0833">Ubl conjugation pathway</keyword>
<evidence type="ECO:0000313" key="8">
    <source>
        <dbReference type="EMBL" id="CAG8550036.1"/>
    </source>
</evidence>
<dbReference type="SUPFAM" id="SSF54001">
    <property type="entry name" value="Cysteine proteinases"/>
    <property type="match status" value="1"/>
</dbReference>
<dbReference type="GO" id="GO:0004843">
    <property type="term" value="F:cysteine-type deubiquitinase activity"/>
    <property type="evidence" value="ECO:0007669"/>
    <property type="project" value="UniProtKB-EC"/>
</dbReference>
<dbReference type="PANTHER" id="PTHR43982:SF6">
    <property type="entry name" value="UBIQUITIN CARBOXYL-TERMINAL HYDROLASE 2-RELATED"/>
    <property type="match status" value="1"/>
</dbReference>
<keyword evidence="5" id="KW-0378">Hydrolase</keyword>
<dbReference type="PROSITE" id="PS50235">
    <property type="entry name" value="USP_3"/>
    <property type="match status" value="1"/>
</dbReference>
<accession>A0A9N9FNJ3</accession>
<evidence type="ECO:0000256" key="6">
    <source>
        <dbReference type="ARBA" id="ARBA00022807"/>
    </source>
</evidence>
<dbReference type="AlphaFoldDB" id="A0A9N9FNJ3"/>
<dbReference type="EC" id="3.4.19.12" evidence="2"/>
<dbReference type="GO" id="GO:0061136">
    <property type="term" value="P:regulation of proteasomal protein catabolic process"/>
    <property type="evidence" value="ECO:0007669"/>
    <property type="project" value="TreeGrafter"/>
</dbReference>
<dbReference type="Proteomes" id="UP000789572">
    <property type="component" value="Unassembled WGS sequence"/>
</dbReference>
<dbReference type="OrthoDB" id="2420415at2759"/>
<evidence type="ECO:0000256" key="4">
    <source>
        <dbReference type="ARBA" id="ARBA00022786"/>
    </source>
</evidence>
<dbReference type="GO" id="GO:0016579">
    <property type="term" value="P:protein deubiquitination"/>
    <property type="evidence" value="ECO:0007669"/>
    <property type="project" value="InterPro"/>
</dbReference>
<dbReference type="InterPro" id="IPR001394">
    <property type="entry name" value="Peptidase_C19_UCH"/>
</dbReference>
<evidence type="ECO:0000256" key="2">
    <source>
        <dbReference type="ARBA" id="ARBA00012759"/>
    </source>
</evidence>
<name>A0A9N9FNJ3_9GLOM</name>
<comment type="catalytic activity">
    <reaction evidence="1">
        <text>Thiol-dependent hydrolysis of ester, thioester, amide, peptide and isopeptide bonds formed by the C-terminal Gly of ubiquitin (a 76-residue protein attached to proteins as an intracellular targeting signal).</text>
        <dbReference type="EC" id="3.4.19.12"/>
    </reaction>
</comment>